<dbReference type="GO" id="GO:0003824">
    <property type="term" value="F:catalytic activity"/>
    <property type="evidence" value="ECO:0007669"/>
    <property type="project" value="InterPro"/>
</dbReference>
<sequence length="259" mass="29205">MKAPGRPLVVSYGMGVDSTAMLVWMHQRGVRPDAILFADTGGEKPETYAYLDHMDRWLASVDCPRVTVVTKPGQARRSKHKTLEQNCVENETLPSLAFGYKSCSLKWKATPMDQWVSRWQPAQDAWARGEKVVRAIGYDASPADLRRSKIKETSKFTYWYPLRDAGITRPGCKELIESAGLPVPMKSSCFFCPAMHREEVVYLAEHHPDLLRRALDMEEGARDGKHGLKTTKGIGRSWSWTKFVADELPDYGKARCVIG</sequence>
<gene>
    <name evidence="2" type="ORF">LCGC14_2616690</name>
</gene>
<name>A0A0F9A4I8_9ZZZZ</name>
<dbReference type="SUPFAM" id="SSF52402">
    <property type="entry name" value="Adenine nucleotide alpha hydrolases-like"/>
    <property type="match status" value="1"/>
</dbReference>
<dbReference type="Pfam" id="PF01507">
    <property type="entry name" value="PAPS_reduct"/>
    <property type="match status" value="1"/>
</dbReference>
<reference evidence="2" key="1">
    <citation type="journal article" date="2015" name="Nature">
        <title>Complex archaea that bridge the gap between prokaryotes and eukaryotes.</title>
        <authorList>
            <person name="Spang A."/>
            <person name="Saw J.H."/>
            <person name="Jorgensen S.L."/>
            <person name="Zaremba-Niedzwiedzka K."/>
            <person name="Martijn J."/>
            <person name="Lind A.E."/>
            <person name="van Eijk R."/>
            <person name="Schleper C."/>
            <person name="Guy L."/>
            <person name="Ettema T.J."/>
        </authorList>
    </citation>
    <scope>NUCLEOTIDE SEQUENCE</scope>
</reference>
<evidence type="ECO:0000313" key="2">
    <source>
        <dbReference type="EMBL" id="KKL04375.1"/>
    </source>
</evidence>
<dbReference type="EMBL" id="LAZR01044549">
    <property type="protein sequence ID" value="KKL04375.1"/>
    <property type="molecule type" value="Genomic_DNA"/>
</dbReference>
<protein>
    <recommendedName>
        <fullName evidence="1">Phosphoadenosine phosphosulphate reductase domain-containing protein</fullName>
    </recommendedName>
</protein>
<accession>A0A0F9A4I8</accession>
<feature type="domain" description="Phosphoadenosine phosphosulphate reductase" evidence="1">
    <location>
        <begin position="8"/>
        <end position="119"/>
    </location>
</feature>
<proteinExistence type="predicted"/>
<dbReference type="InterPro" id="IPR014729">
    <property type="entry name" value="Rossmann-like_a/b/a_fold"/>
</dbReference>
<dbReference type="InterPro" id="IPR002500">
    <property type="entry name" value="PAPS_reduct_dom"/>
</dbReference>
<evidence type="ECO:0000259" key="1">
    <source>
        <dbReference type="Pfam" id="PF01507"/>
    </source>
</evidence>
<organism evidence="2">
    <name type="scientific">marine sediment metagenome</name>
    <dbReference type="NCBI Taxonomy" id="412755"/>
    <lineage>
        <taxon>unclassified sequences</taxon>
        <taxon>metagenomes</taxon>
        <taxon>ecological metagenomes</taxon>
    </lineage>
</organism>
<comment type="caution">
    <text evidence="2">The sequence shown here is derived from an EMBL/GenBank/DDBJ whole genome shotgun (WGS) entry which is preliminary data.</text>
</comment>
<dbReference type="Gene3D" id="3.40.50.620">
    <property type="entry name" value="HUPs"/>
    <property type="match status" value="1"/>
</dbReference>
<dbReference type="AlphaFoldDB" id="A0A0F9A4I8"/>